<evidence type="ECO:0000313" key="2">
    <source>
        <dbReference type="EMBL" id="EXZ41700.1"/>
    </source>
</evidence>
<dbReference type="InterPro" id="IPR014729">
    <property type="entry name" value="Rossmann-like_a/b/a_fold"/>
</dbReference>
<evidence type="ECO:0000313" key="3">
    <source>
        <dbReference type="Proteomes" id="UP000022272"/>
    </source>
</evidence>
<evidence type="ECO:0000259" key="1">
    <source>
        <dbReference type="Pfam" id="PF01507"/>
    </source>
</evidence>
<dbReference type="Pfam" id="PF01507">
    <property type="entry name" value="PAPS_reduct"/>
    <property type="match status" value="1"/>
</dbReference>
<protein>
    <submittedName>
        <fullName evidence="2">Putative sulfurtransferase DndC</fullName>
    </submittedName>
</protein>
<feature type="domain" description="Phosphoadenosine phosphosulphate reductase" evidence="1">
    <location>
        <begin position="27"/>
        <end position="208"/>
    </location>
</feature>
<organism evidence="2 3">
    <name type="scientific">Bacteroides fragilis str. 2-F-2 #4</name>
    <dbReference type="NCBI Taxonomy" id="1339280"/>
    <lineage>
        <taxon>Bacteria</taxon>
        <taxon>Pseudomonadati</taxon>
        <taxon>Bacteroidota</taxon>
        <taxon>Bacteroidia</taxon>
        <taxon>Bacteroidales</taxon>
        <taxon>Bacteroidaceae</taxon>
        <taxon>Bacteroides</taxon>
    </lineage>
</organism>
<dbReference type="InterPro" id="IPR017598">
    <property type="entry name" value="SulphurTrfase_DndC"/>
</dbReference>
<dbReference type="SUPFAM" id="SSF52402">
    <property type="entry name" value="Adenine nucleotide alpha hydrolases-like"/>
    <property type="match status" value="1"/>
</dbReference>
<dbReference type="PATRIC" id="fig|1339280.3.peg.4913"/>
<accession>A0A015Y5J1</accession>
<keyword evidence="2" id="KW-0808">Transferase</keyword>
<dbReference type="Gene3D" id="3.40.50.620">
    <property type="entry name" value="HUPs"/>
    <property type="match status" value="1"/>
</dbReference>
<dbReference type="RefSeq" id="WP_032571936.1">
    <property type="nucleotide sequence ID" value="NZ_JGDM01000197.1"/>
</dbReference>
<dbReference type="EMBL" id="JGDM01000197">
    <property type="protein sequence ID" value="EXZ41700.1"/>
    <property type="molecule type" value="Genomic_DNA"/>
</dbReference>
<reference evidence="2 3" key="1">
    <citation type="submission" date="2014-02" db="EMBL/GenBank/DDBJ databases">
        <authorList>
            <person name="Sears C."/>
            <person name="Carroll K."/>
            <person name="Sack B.R."/>
            <person name="Qadri F."/>
            <person name="Myers L.L."/>
            <person name="Chung G.-T."/>
            <person name="Escheverria P."/>
            <person name="Fraser C.M."/>
            <person name="Sadzewicz L."/>
            <person name="Shefchek K.A."/>
            <person name="Tallon L."/>
            <person name="Das S.P."/>
            <person name="Daugherty S."/>
            <person name="Mongodin E.F."/>
        </authorList>
    </citation>
    <scope>NUCLEOTIDE SEQUENCE [LARGE SCALE GENOMIC DNA]</scope>
    <source>
        <strain evidence="2 3">2-F-2 #4</strain>
    </source>
</reference>
<proteinExistence type="predicted"/>
<comment type="caution">
    <text evidence="2">The sequence shown here is derived from an EMBL/GenBank/DDBJ whole genome shotgun (WGS) entry which is preliminary data.</text>
</comment>
<dbReference type="PANTHER" id="PTHR43196">
    <property type="entry name" value="SULFATE ADENYLYLTRANSFERASE SUBUNIT 2"/>
    <property type="match status" value="1"/>
</dbReference>
<name>A0A015Y5J1_BACFG</name>
<dbReference type="NCBIfam" id="TIGR03183">
    <property type="entry name" value="DNA_S_dndC"/>
    <property type="match status" value="1"/>
</dbReference>
<dbReference type="PANTHER" id="PTHR43196:SF2">
    <property type="entry name" value="PHOSPHOADENOSINE PHOSPHOSULFATE REDUCTASE"/>
    <property type="match status" value="1"/>
</dbReference>
<dbReference type="Proteomes" id="UP000022272">
    <property type="component" value="Unassembled WGS sequence"/>
</dbReference>
<dbReference type="GO" id="GO:0016740">
    <property type="term" value="F:transferase activity"/>
    <property type="evidence" value="ECO:0007669"/>
    <property type="project" value="UniProtKB-KW"/>
</dbReference>
<gene>
    <name evidence="2" type="ORF">M076_5186</name>
</gene>
<dbReference type="InterPro" id="IPR050128">
    <property type="entry name" value="Sulfate_adenylyltrnsfr_sub2"/>
</dbReference>
<sequence length="448" mass="51892">MSNKINYIISELKDQYLIDDNLRPWIIGFSGGKDSTALLQLVWLAISEVPLEERKREVHVVCNDTLVENPVIQAYVYGVLKKIKEAAASMSMPIRVETTIPRLEDTFWVNVIGRGYPVPNNAFRWCTDKMKIKPTSRFLTDQVAENGEAIILIGTRSSESTTRAKSIKKHEIRGKRLTKHPHNPNTYVYSPIKDLLIEEVWYIINAMTSPWGANNSELFQIYMDASADDYECPTIVTDKSHRSCGQSRFGCWTCTVVKEDKSLTSLVNKGLTWLEPLLRLRESMVEERNKSQNRLPIRRNMKNAVNEDGDNLGTYDPEYRIKLLEQVLSSQRAIQKENSNIELITNQELVAIQVIWHRDAAYYNLKFSKTVSSIYNKIYDKEMEMERHAEKIQREIDLLKSVCEDEPSDYELINELLTLQRNKALLNRKRGLKDDIERVIEKYLNRPA</sequence>
<dbReference type="InterPro" id="IPR002500">
    <property type="entry name" value="PAPS_reduct_dom"/>
</dbReference>
<dbReference type="AlphaFoldDB" id="A0A015Y5J1"/>